<dbReference type="STRING" id="1561998.A0A1I7TFF7"/>
<dbReference type="CDD" id="cd03193">
    <property type="entry name" value="GST_C_Metaxin"/>
    <property type="match status" value="1"/>
</dbReference>
<dbReference type="SUPFAM" id="SSF52833">
    <property type="entry name" value="Thioredoxin-like"/>
    <property type="match status" value="1"/>
</dbReference>
<dbReference type="SFLD" id="SFLDG01180">
    <property type="entry name" value="SUF1"/>
    <property type="match status" value="1"/>
</dbReference>
<feature type="domain" description="Thioredoxin-like fold" evidence="3">
    <location>
        <begin position="65"/>
        <end position="144"/>
    </location>
</feature>
<dbReference type="SFLD" id="SFLDG01200">
    <property type="entry name" value="SUF1.1"/>
    <property type="match status" value="1"/>
</dbReference>
<dbReference type="InterPro" id="IPR040079">
    <property type="entry name" value="Glutathione_S-Trfase"/>
</dbReference>
<dbReference type="PANTHER" id="PTHR12289:SF40">
    <property type="entry name" value="CADMIUM-INDUCIBLE LYSOSOMAL PROTEIN CDR-5"/>
    <property type="match status" value="1"/>
</dbReference>
<dbReference type="PANTHER" id="PTHR12289">
    <property type="entry name" value="METAXIN RELATED"/>
    <property type="match status" value="1"/>
</dbReference>
<dbReference type="InterPro" id="IPR026928">
    <property type="entry name" value="FAX/IsoI-like"/>
</dbReference>
<evidence type="ECO:0000259" key="2">
    <source>
        <dbReference type="Pfam" id="PF17171"/>
    </source>
</evidence>
<dbReference type="InterPro" id="IPR033468">
    <property type="entry name" value="Metaxin_GST"/>
</dbReference>
<sequence>MILEIIALVIIILFVLSLLHSSYKTFIATPGVNPTPKIHKRDFKKDVVYLYQFPRIDSVPNLSSFCLKTETFLRAFKIPHEVIETTNLRSRNGTLPFIELNGEHIPDSDLIELRLRKHFRIQELLAEDEAHATAICRLADNHLLGYTPKKKPLVSCVFRIIVKYKASEDKWYDALMRGIPGPDFFKSLLRPVIKKIFMRKVHEKTGLTIGNFTEEEAEMLCHKDLQSIQNSIRGKFLFGDKITSADCSVFGEFASAYYPFPNKFSRIIDSHYPKIREYCDRIIEELWADDFVI</sequence>
<dbReference type="InterPro" id="IPR050931">
    <property type="entry name" value="Mito_Protein_Transport_Metaxin"/>
</dbReference>
<keyword evidence="4" id="KW-1185">Reference proteome</keyword>
<reference evidence="5" key="1">
    <citation type="submission" date="2016-11" db="UniProtKB">
        <authorList>
            <consortium name="WormBaseParasite"/>
        </authorList>
    </citation>
    <scope>IDENTIFICATION</scope>
</reference>
<dbReference type="Pfam" id="PF17171">
    <property type="entry name" value="GST_C_6"/>
    <property type="match status" value="1"/>
</dbReference>
<evidence type="ECO:0000256" key="1">
    <source>
        <dbReference type="ARBA" id="ARBA00006475"/>
    </source>
</evidence>
<dbReference type="SFLD" id="SFLDS00019">
    <property type="entry name" value="Glutathione_Transferase_(cytos"/>
    <property type="match status" value="1"/>
</dbReference>
<dbReference type="GO" id="GO:0005737">
    <property type="term" value="C:cytoplasm"/>
    <property type="evidence" value="ECO:0007669"/>
    <property type="project" value="TreeGrafter"/>
</dbReference>
<dbReference type="AlphaFoldDB" id="A0A1I7TFF7"/>
<dbReference type="WBParaSite" id="Csp11.Scaffold600.g5407.t1">
    <property type="protein sequence ID" value="Csp11.Scaffold600.g5407.t1"/>
    <property type="gene ID" value="Csp11.Scaffold600.g5407"/>
</dbReference>
<evidence type="ECO:0000313" key="4">
    <source>
        <dbReference type="Proteomes" id="UP000095282"/>
    </source>
</evidence>
<dbReference type="Pfam" id="PF17172">
    <property type="entry name" value="GST_N_4"/>
    <property type="match status" value="1"/>
</dbReference>
<proteinExistence type="inferred from homology"/>
<name>A0A1I7TFF7_9PELO</name>
<protein>
    <submittedName>
        <fullName evidence="5">GST C-terminal domain-containing protein</fullName>
    </submittedName>
</protein>
<dbReference type="Proteomes" id="UP000095282">
    <property type="component" value="Unplaced"/>
</dbReference>
<dbReference type="eggNOG" id="KOG4244">
    <property type="taxonomic scope" value="Eukaryota"/>
</dbReference>
<accession>A0A1I7TFF7</accession>
<dbReference type="CDD" id="cd03080">
    <property type="entry name" value="GST_N_Metaxin_like"/>
    <property type="match status" value="1"/>
</dbReference>
<evidence type="ECO:0000313" key="5">
    <source>
        <dbReference type="WBParaSite" id="Csp11.Scaffold600.g5407.t1"/>
    </source>
</evidence>
<dbReference type="Gene3D" id="1.20.1050.10">
    <property type="match status" value="1"/>
</dbReference>
<organism evidence="4 5">
    <name type="scientific">Caenorhabditis tropicalis</name>
    <dbReference type="NCBI Taxonomy" id="1561998"/>
    <lineage>
        <taxon>Eukaryota</taxon>
        <taxon>Metazoa</taxon>
        <taxon>Ecdysozoa</taxon>
        <taxon>Nematoda</taxon>
        <taxon>Chromadorea</taxon>
        <taxon>Rhabditida</taxon>
        <taxon>Rhabditina</taxon>
        <taxon>Rhabditomorpha</taxon>
        <taxon>Rhabditoidea</taxon>
        <taxon>Rhabditidae</taxon>
        <taxon>Peloderinae</taxon>
        <taxon>Caenorhabditis</taxon>
    </lineage>
</organism>
<dbReference type="InterPro" id="IPR036249">
    <property type="entry name" value="Thioredoxin-like_sf"/>
</dbReference>
<dbReference type="InterPro" id="IPR036282">
    <property type="entry name" value="Glutathione-S-Trfase_C_sf"/>
</dbReference>
<comment type="similarity">
    <text evidence="1">Belongs to the FAX family.</text>
</comment>
<evidence type="ECO:0000259" key="3">
    <source>
        <dbReference type="Pfam" id="PF17172"/>
    </source>
</evidence>
<dbReference type="InterPro" id="IPR012336">
    <property type="entry name" value="Thioredoxin-like_fold"/>
</dbReference>
<feature type="domain" description="Metaxin glutathione S-transferase" evidence="2">
    <location>
        <begin position="222"/>
        <end position="282"/>
    </location>
</feature>
<dbReference type="SUPFAM" id="SSF47616">
    <property type="entry name" value="GST C-terminal domain-like"/>
    <property type="match status" value="1"/>
</dbReference>